<evidence type="ECO:0000256" key="2">
    <source>
        <dbReference type="ARBA" id="ARBA00034694"/>
    </source>
</evidence>
<dbReference type="Pfam" id="PF00132">
    <property type="entry name" value="Hexapep"/>
    <property type="match status" value="2"/>
</dbReference>
<dbReference type="PANTHER" id="PTHR13061">
    <property type="entry name" value="DYNACTIN SUBUNIT P25"/>
    <property type="match status" value="1"/>
</dbReference>
<keyword evidence="4" id="KW-0456">Lyase</keyword>
<feature type="compositionally biased region" description="Basic and acidic residues" evidence="3">
    <location>
        <begin position="162"/>
        <end position="178"/>
    </location>
</feature>
<reference evidence="5" key="1">
    <citation type="journal article" date="2010" name="Nat. Biotechnol.">
        <title>Draft genome sequence of the oilseed species Ricinus communis.</title>
        <authorList>
            <person name="Chan A.P."/>
            <person name="Crabtree J."/>
            <person name="Zhao Q."/>
            <person name="Lorenzi H."/>
            <person name="Orvis J."/>
            <person name="Puiu D."/>
            <person name="Melake-Berhan A."/>
            <person name="Jones K.M."/>
            <person name="Redman J."/>
            <person name="Chen G."/>
            <person name="Cahoon E.B."/>
            <person name="Gedil M."/>
            <person name="Stanke M."/>
            <person name="Haas B.J."/>
            <person name="Wortman J.R."/>
            <person name="Fraser-Liggett C.M."/>
            <person name="Ravel J."/>
            <person name="Rabinowicz P.D."/>
        </authorList>
    </citation>
    <scope>NUCLEOTIDE SEQUENCE [LARGE SCALE GENOMIC DNA]</scope>
    <source>
        <strain evidence="5">cv. Hale</strain>
    </source>
</reference>
<dbReference type="InterPro" id="IPR047324">
    <property type="entry name" value="LbH_gamma_CA-like"/>
</dbReference>
<dbReference type="Proteomes" id="UP000008311">
    <property type="component" value="Unassembled WGS sequence"/>
</dbReference>
<dbReference type="InterPro" id="IPR001451">
    <property type="entry name" value="Hexapep"/>
</dbReference>
<dbReference type="EC" id="4.2.1.1" evidence="4"/>
<dbReference type="GO" id="GO:0045271">
    <property type="term" value="C:respiratory chain complex I"/>
    <property type="evidence" value="ECO:0000318"/>
    <property type="project" value="GO_Central"/>
</dbReference>
<evidence type="ECO:0000313" key="4">
    <source>
        <dbReference type="EMBL" id="EEF22248.1"/>
    </source>
</evidence>
<comment type="similarity">
    <text evidence="1">Belongs to the gamma-class carbonic anhydrase family.</text>
</comment>
<dbReference type="AlphaFoldDB" id="B9TPG6"/>
<dbReference type="eggNOG" id="ENOG502QTES">
    <property type="taxonomic scope" value="Eukaryota"/>
</dbReference>
<comment type="subcellular location">
    <subcellularLocation>
        <location evidence="2">Mitochondrion membrane</location>
        <topology evidence="2">Peripheral membrane protein</topology>
        <orientation evidence="2">Matrix side</orientation>
    </subcellularLocation>
</comment>
<evidence type="ECO:0000256" key="3">
    <source>
        <dbReference type="SAM" id="MobiDB-lite"/>
    </source>
</evidence>
<evidence type="ECO:0000256" key="1">
    <source>
        <dbReference type="ARBA" id="ARBA00023595"/>
    </source>
</evidence>
<dbReference type="GO" id="GO:0031966">
    <property type="term" value="C:mitochondrial membrane"/>
    <property type="evidence" value="ECO:0000318"/>
    <property type="project" value="GO_Central"/>
</dbReference>
<sequence length="214" mass="22199">MPIYQYQGRQPTISSSSFIFDNAVIIGDVTIGHNVSIWASVVIRADNDSIVIGDGSNVQEASVLHVDPQNPLNIGPNVTIGHQATLHGCTIGEGSMIGIGAVVLNRAKIGRNCLVGAGAIIPEGKQIPDGSLVIGVGKIARGLTAEDIATLHANTASVVSRRELPEGIERPEMEDRGGLGRGGKGEPPAFISPSASAVALADSLPARKTAQWPF</sequence>
<dbReference type="GO" id="GO:0004089">
    <property type="term" value="F:carbonate dehydratase activity"/>
    <property type="evidence" value="ECO:0007669"/>
    <property type="project" value="UniProtKB-EC"/>
</dbReference>
<dbReference type="InterPro" id="IPR011004">
    <property type="entry name" value="Trimer_LpxA-like_sf"/>
</dbReference>
<organism evidence="4 5">
    <name type="scientific">Ricinus communis</name>
    <name type="common">Castor bean</name>
    <dbReference type="NCBI Taxonomy" id="3988"/>
    <lineage>
        <taxon>Eukaryota</taxon>
        <taxon>Viridiplantae</taxon>
        <taxon>Streptophyta</taxon>
        <taxon>Embryophyta</taxon>
        <taxon>Tracheophyta</taxon>
        <taxon>Spermatophyta</taxon>
        <taxon>Magnoliopsida</taxon>
        <taxon>eudicotyledons</taxon>
        <taxon>Gunneridae</taxon>
        <taxon>Pentapetalae</taxon>
        <taxon>rosids</taxon>
        <taxon>fabids</taxon>
        <taxon>Malpighiales</taxon>
        <taxon>Euphorbiaceae</taxon>
        <taxon>Acalyphoideae</taxon>
        <taxon>Acalypheae</taxon>
        <taxon>Ricinus</taxon>
    </lineage>
</organism>
<proteinExistence type="inferred from homology"/>
<accession>B9TPG6</accession>
<dbReference type="Gene3D" id="2.160.10.10">
    <property type="entry name" value="Hexapeptide repeat proteins"/>
    <property type="match status" value="1"/>
</dbReference>
<dbReference type="PANTHER" id="PTHR13061:SF50">
    <property type="entry name" value="GAMMA CARBONIC ANHYDRASE 1, MITOCHONDRIAL"/>
    <property type="match status" value="1"/>
</dbReference>
<dbReference type="STRING" id="3988.B9TPG6"/>
<name>B9TPG6_RICCO</name>
<dbReference type="InParanoid" id="B9TPG6"/>
<keyword evidence="5" id="KW-1185">Reference proteome</keyword>
<dbReference type="EMBL" id="EQ995641">
    <property type="protein sequence ID" value="EEF22248.1"/>
    <property type="molecule type" value="Genomic_DNA"/>
</dbReference>
<evidence type="ECO:0000313" key="5">
    <source>
        <dbReference type="Proteomes" id="UP000008311"/>
    </source>
</evidence>
<protein>
    <submittedName>
        <fullName evidence="4">Phenylacetic acid degradation protein paaY, putative</fullName>
        <ecNumber evidence="4">4.2.1.1</ecNumber>
    </submittedName>
</protein>
<gene>
    <name evidence="4" type="ORF">RCOM_1980690</name>
</gene>
<dbReference type="SUPFAM" id="SSF51161">
    <property type="entry name" value="Trimeric LpxA-like enzymes"/>
    <property type="match status" value="1"/>
</dbReference>
<feature type="region of interest" description="Disordered" evidence="3">
    <location>
        <begin position="162"/>
        <end position="191"/>
    </location>
</feature>
<dbReference type="CDD" id="cd04645">
    <property type="entry name" value="LbH_gamma_CA_like"/>
    <property type="match status" value="1"/>
</dbReference>
<dbReference type="InterPro" id="IPR050484">
    <property type="entry name" value="Transf_Hexapept/Carb_Anhydrase"/>
</dbReference>